<dbReference type="InterPro" id="IPR055302">
    <property type="entry name" value="F-box_dom-containing"/>
</dbReference>
<keyword evidence="4" id="KW-1185">Reference proteome</keyword>
<reference evidence="3 4" key="1">
    <citation type="submission" date="2019-11" db="EMBL/GenBank/DDBJ databases">
        <title>Whole genome sequence of Oryza granulata.</title>
        <authorList>
            <person name="Li W."/>
        </authorList>
    </citation>
    <scope>NUCLEOTIDE SEQUENCE [LARGE SCALE GENOMIC DNA]</scope>
    <source>
        <strain evidence="4">cv. Menghai</strain>
        <tissue evidence="3">Leaf</tissue>
    </source>
</reference>
<dbReference type="EMBL" id="SPHZ02000008">
    <property type="protein sequence ID" value="KAF0904064.1"/>
    <property type="molecule type" value="Genomic_DNA"/>
</dbReference>
<proteinExistence type="predicted"/>
<evidence type="ECO:0000259" key="2">
    <source>
        <dbReference type="Pfam" id="PF24758"/>
    </source>
</evidence>
<evidence type="ECO:0000313" key="3">
    <source>
        <dbReference type="EMBL" id="KAF0904064.1"/>
    </source>
</evidence>
<protein>
    <submittedName>
        <fullName evidence="3">Uncharacterized protein</fullName>
    </submittedName>
</protein>
<organism evidence="3 4">
    <name type="scientific">Oryza meyeriana var. granulata</name>
    <dbReference type="NCBI Taxonomy" id="110450"/>
    <lineage>
        <taxon>Eukaryota</taxon>
        <taxon>Viridiplantae</taxon>
        <taxon>Streptophyta</taxon>
        <taxon>Embryophyta</taxon>
        <taxon>Tracheophyta</taxon>
        <taxon>Spermatophyta</taxon>
        <taxon>Magnoliopsida</taxon>
        <taxon>Liliopsida</taxon>
        <taxon>Poales</taxon>
        <taxon>Poaceae</taxon>
        <taxon>BOP clade</taxon>
        <taxon>Oryzoideae</taxon>
        <taxon>Oryzeae</taxon>
        <taxon>Oryzinae</taxon>
        <taxon>Oryza</taxon>
        <taxon>Oryza meyeriana</taxon>
    </lineage>
</organism>
<name>A0A6G1CVY1_9ORYZ</name>
<dbReference type="OrthoDB" id="776041at2759"/>
<dbReference type="InterPro" id="IPR006566">
    <property type="entry name" value="FBD"/>
</dbReference>
<dbReference type="Pfam" id="PF24758">
    <property type="entry name" value="LRR_At5g56370"/>
    <property type="match status" value="1"/>
</dbReference>
<dbReference type="AlphaFoldDB" id="A0A6G1CVY1"/>
<dbReference type="PANTHER" id="PTHR32141">
    <property type="match status" value="1"/>
</dbReference>
<sequence length="114" mass="13028">MVPSVHTLGIQVKLFDHNEVRMLRSFLRCFPNVETLYIQSETTLGKPPGMLSPMFLQETGPIDCLEGHIKKVIIREFRVHKSELDFVKFIAERGQVLEKIVVVLTHTKNDPGVD</sequence>
<feature type="domain" description="FBD" evidence="1">
    <location>
        <begin position="57"/>
        <end position="101"/>
    </location>
</feature>
<dbReference type="PANTHER" id="PTHR32141:SF40">
    <property type="entry name" value="OS06G0492900 PROTEIN"/>
    <property type="match status" value="1"/>
</dbReference>
<dbReference type="Pfam" id="PF08387">
    <property type="entry name" value="FBD"/>
    <property type="match status" value="1"/>
</dbReference>
<evidence type="ECO:0000259" key="1">
    <source>
        <dbReference type="Pfam" id="PF08387"/>
    </source>
</evidence>
<feature type="domain" description="F-box/LRR-repeat protein 15/At3g58940/PEG3-like LRR" evidence="2">
    <location>
        <begin position="1"/>
        <end position="38"/>
    </location>
</feature>
<dbReference type="InterPro" id="IPR055411">
    <property type="entry name" value="LRR_FXL15/At3g58940/PEG3-like"/>
</dbReference>
<comment type="caution">
    <text evidence="3">The sequence shown here is derived from an EMBL/GenBank/DDBJ whole genome shotgun (WGS) entry which is preliminary data.</text>
</comment>
<evidence type="ECO:0000313" key="4">
    <source>
        <dbReference type="Proteomes" id="UP000479710"/>
    </source>
</evidence>
<dbReference type="Proteomes" id="UP000479710">
    <property type="component" value="Unassembled WGS sequence"/>
</dbReference>
<accession>A0A6G1CVY1</accession>
<gene>
    <name evidence="3" type="ORF">E2562_031743</name>
</gene>